<dbReference type="HAMAP" id="MF_01394">
    <property type="entry name" value="NDH1_NuoA"/>
    <property type="match status" value="1"/>
</dbReference>
<dbReference type="GO" id="GO:0050136">
    <property type="term" value="F:NADH dehydrogenase (quinone) (non-electrogenic) activity"/>
    <property type="evidence" value="ECO:0007669"/>
    <property type="project" value="UniProtKB-UniRule"/>
</dbReference>
<protein>
    <recommendedName>
        <fullName evidence="12">NADH-quinone oxidoreductase subunit A</fullName>
        <ecNumber evidence="12">7.1.1.-</ecNumber>
    </recommendedName>
    <alternativeName>
        <fullName evidence="12">NADH dehydrogenase I subunit A</fullName>
    </alternativeName>
    <alternativeName>
        <fullName evidence="12">NDH-1 subunit A</fullName>
    </alternativeName>
    <alternativeName>
        <fullName evidence="12">NUO1</fullName>
    </alternativeName>
</protein>
<dbReference type="GO" id="GO:0030964">
    <property type="term" value="C:NADH dehydrogenase complex"/>
    <property type="evidence" value="ECO:0007669"/>
    <property type="project" value="TreeGrafter"/>
</dbReference>
<feature type="transmembrane region" description="Helical" evidence="12">
    <location>
        <begin position="74"/>
        <end position="97"/>
    </location>
</feature>
<keyword evidence="5 12" id="KW-0812">Transmembrane</keyword>
<keyword evidence="9 12" id="KW-0520">NAD</keyword>
<name>A0A7C3V0P9_9BACT</name>
<feature type="transmembrane region" description="Helical" evidence="12">
    <location>
        <begin position="103"/>
        <end position="125"/>
    </location>
</feature>
<dbReference type="EMBL" id="DTMF01000350">
    <property type="protein sequence ID" value="HGF35583.1"/>
    <property type="molecule type" value="Genomic_DNA"/>
</dbReference>
<feature type="transmembrane region" description="Helical" evidence="12">
    <location>
        <begin position="20"/>
        <end position="44"/>
    </location>
</feature>
<comment type="function">
    <text evidence="12">NDH-1 shuttles electrons from NADH, via FMN and iron-sulfur (Fe-S) centers, to quinones in the respiratory chain. The immediate electron acceptor for the enzyme in this species is believed to be ubiquinone. Couples the redox reaction to proton translocation (for every two electrons transferred, four hydrogen ions are translocated across the cytoplasmic membrane), and thus conserves the redox energy in a proton gradient.</text>
</comment>
<reference evidence="14" key="1">
    <citation type="journal article" date="2020" name="mSystems">
        <title>Genome- and Community-Level Interaction Insights into Carbon Utilization and Element Cycling Functions of Hydrothermarchaeota in Hydrothermal Sediment.</title>
        <authorList>
            <person name="Zhou Z."/>
            <person name="Liu Y."/>
            <person name="Xu W."/>
            <person name="Pan J."/>
            <person name="Luo Z.H."/>
            <person name="Li M."/>
        </authorList>
    </citation>
    <scope>NUCLEOTIDE SEQUENCE [LARGE SCALE GENOMIC DNA]</scope>
    <source>
        <strain evidence="14">SpSt-897</strain>
    </source>
</reference>
<keyword evidence="8 12" id="KW-1133">Transmembrane helix</keyword>
<comment type="subunit">
    <text evidence="12">NDH-1 is composed of 14 different subunits. Subunits NuoA, H, J, K, L, M, N constitute the membrane sector of the complex.</text>
</comment>
<evidence type="ECO:0000256" key="13">
    <source>
        <dbReference type="RuleBase" id="RU003639"/>
    </source>
</evidence>
<dbReference type="InterPro" id="IPR000440">
    <property type="entry name" value="NADH_UbQ/plastoQ_OxRdtase_su3"/>
</dbReference>
<dbReference type="EC" id="7.1.1.-" evidence="12"/>
<dbReference type="AlphaFoldDB" id="A0A7C3V0P9"/>
<evidence type="ECO:0000256" key="4">
    <source>
        <dbReference type="ARBA" id="ARBA00022475"/>
    </source>
</evidence>
<evidence type="ECO:0000256" key="6">
    <source>
        <dbReference type="ARBA" id="ARBA00022719"/>
    </source>
</evidence>
<dbReference type="InterPro" id="IPR038430">
    <property type="entry name" value="NDAH_ubi_oxred_su3_sf"/>
</dbReference>
<accession>A0A7C3V0P9</accession>
<dbReference type="Gene3D" id="1.20.58.1610">
    <property type="entry name" value="NADH:ubiquinone/plastoquinone oxidoreductase, chain 3"/>
    <property type="match status" value="1"/>
</dbReference>
<dbReference type="InterPro" id="IPR023043">
    <property type="entry name" value="NAD(P)H_OxRDtase_bac/plastid"/>
</dbReference>
<evidence type="ECO:0000256" key="11">
    <source>
        <dbReference type="ARBA" id="ARBA00023136"/>
    </source>
</evidence>
<keyword evidence="11 12" id="KW-0472">Membrane</keyword>
<evidence type="ECO:0000256" key="5">
    <source>
        <dbReference type="ARBA" id="ARBA00022692"/>
    </source>
</evidence>
<gene>
    <name evidence="12" type="primary">nuoA</name>
    <name evidence="14" type="ORF">ENW96_14585</name>
</gene>
<keyword evidence="10 12" id="KW-0830">Ubiquinone</keyword>
<comment type="caution">
    <text evidence="14">The sequence shown here is derived from an EMBL/GenBank/DDBJ whole genome shotgun (WGS) entry which is preliminary data.</text>
</comment>
<keyword evidence="4 12" id="KW-1003">Cell membrane</keyword>
<keyword evidence="6 12" id="KW-0874">Quinone</keyword>
<evidence type="ECO:0000256" key="3">
    <source>
        <dbReference type="ARBA" id="ARBA00022448"/>
    </source>
</evidence>
<evidence type="ECO:0000256" key="12">
    <source>
        <dbReference type="HAMAP-Rule" id="MF_01394"/>
    </source>
</evidence>
<evidence type="ECO:0000256" key="7">
    <source>
        <dbReference type="ARBA" id="ARBA00022967"/>
    </source>
</evidence>
<sequence>MLTPLPADYAVFSPWAPGIFSLAIYTGMVLALMGVILVLTAWLGEKKITPEKEMPYECGVIPHGLARLRHPVPFYLVATFFMILDVEAAFIFAWAVALRPLGWLGWLQISFFILVLLISLFYLWAKGGLEWGPTTSRQTTVGKTFS</sequence>
<dbReference type="Pfam" id="PF00507">
    <property type="entry name" value="Oxidored_q4"/>
    <property type="match status" value="1"/>
</dbReference>
<comment type="similarity">
    <text evidence="2 12 13">Belongs to the complex I subunit 3 family.</text>
</comment>
<dbReference type="GO" id="GO:0008137">
    <property type="term" value="F:NADH dehydrogenase (ubiquinone) activity"/>
    <property type="evidence" value="ECO:0007669"/>
    <property type="project" value="InterPro"/>
</dbReference>
<evidence type="ECO:0000313" key="14">
    <source>
        <dbReference type="EMBL" id="HGF35583.1"/>
    </source>
</evidence>
<dbReference type="PANTHER" id="PTHR11058:SF21">
    <property type="entry name" value="NADH-QUINONE OXIDOREDUCTASE SUBUNIT A"/>
    <property type="match status" value="1"/>
</dbReference>
<organism evidence="14">
    <name type="scientific">Desulfobacca acetoxidans</name>
    <dbReference type="NCBI Taxonomy" id="60893"/>
    <lineage>
        <taxon>Bacteria</taxon>
        <taxon>Pseudomonadati</taxon>
        <taxon>Thermodesulfobacteriota</taxon>
        <taxon>Desulfobaccia</taxon>
        <taxon>Desulfobaccales</taxon>
        <taxon>Desulfobaccaceae</taxon>
        <taxon>Desulfobacca</taxon>
    </lineage>
</organism>
<dbReference type="PANTHER" id="PTHR11058">
    <property type="entry name" value="NADH-UBIQUINONE OXIDOREDUCTASE CHAIN 3"/>
    <property type="match status" value="1"/>
</dbReference>
<proteinExistence type="inferred from homology"/>
<evidence type="ECO:0000256" key="1">
    <source>
        <dbReference type="ARBA" id="ARBA00004141"/>
    </source>
</evidence>
<comment type="catalytic activity">
    <reaction evidence="12 13">
        <text>a quinone + NADH + 5 H(+)(in) = a quinol + NAD(+) + 4 H(+)(out)</text>
        <dbReference type="Rhea" id="RHEA:57888"/>
        <dbReference type="ChEBI" id="CHEBI:15378"/>
        <dbReference type="ChEBI" id="CHEBI:24646"/>
        <dbReference type="ChEBI" id="CHEBI:57540"/>
        <dbReference type="ChEBI" id="CHEBI:57945"/>
        <dbReference type="ChEBI" id="CHEBI:132124"/>
    </reaction>
</comment>
<dbReference type="GO" id="GO:0048038">
    <property type="term" value="F:quinone binding"/>
    <property type="evidence" value="ECO:0007669"/>
    <property type="project" value="UniProtKB-KW"/>
</dbReference>
<evidence type="ECO:0000256" key="2">
    <source>
        <dbReference type="ARBA" id="ARBA00008472"/>
    </source>
</evidence>
<comment type="subcellular location">
    <subcellularLocation>
        <location evidence="12 13">Cell membrane</location>
        <topology evidence="12 13">Multi-pass membrane protein</topology>
    </subcellularLocation>
    <subcellularLocation>
        <location evidence="1">Membrane</location>
        <topology evidence="1">Multi-pass membrane protein</topology>
    </subcellularLocation>
</comment>
<evidence type="ECO:0000256" key="8">
    <source>
        <dbReference type="ARBA" id="ARBA00022989"/>
    </source>
</evidence>
<evidence type="ECO:0000256" key="10">
    <source>
        <dbReference type="ARBA" id="ARBA00023075"/>
    </source>
</evidence>
<evidence type="ECO:0000256" key="9">
    <source>
        <dbReference type="ARBA" id="ARBA00023027"/>
    </source>
</evidence>
<dbReference type="GO" id="GO:0005886">
    <property type="term" value="C:plasma membrane"/>
    <property type="evidence" value="ECO:0007669"/>
    <property type="project" value="UniProtKB-SubCell"/>
</dbReference>
<keyword evidence="3 12" id="KW-0813">Transport</keyword>
<keyword evidence="7 12" id="KW-1278">Translocase</keyword>